<organism evidence="2 3">
    <name type="scientific">[Anoxybacillus] calidus</name>
    <dbReference type="NCBI Taxonomy" id="575178"/>
    <lineage>
        <taxon>Bacteria</taxon>
        <taxon>Bacillati</taxon>
        <taxon>Bacillota</taxon>
        <taxon>Bacilli</taxon>
        <taxon>Bacillales</taxon>
        <taxon>Anoxybacillaceae</taxon>
        <taxon>Paranoxybacillus</taxon>
    </lineage>
</organism>
<dbReference type="Proteomes" id="UP000580891">
    <property type="component" value="Unassembled WGS sequence"/>
</dbReference>
<proteinExistence type="predicted"/>
<dbReference type="EMBL" id="JACDUU010000001">
    <property type="protein sequence ID" value="MBA2870405.1"/>
    <property type="molecule type" value="Genomic_DNA"/>
</dbReference>
<dbReference type="AlphaFoldDB" id="A0A7V9YY10"/>
<keyword evidence="1" id="KW-0472">Membrane</keyword>
<name>A0A7V9YY10_9BACL</name>
<reference evidence="2 3" key="1">
    <citation type="submission" date="2020-07" db="EMBL/GenBank/DDBJ databases">
        <title>Genomic Encyclopedia of Type Strains, Phase IV (KMG-IV): sequencing the most valuable type-strain genomes for metagenomic binning, comparative biology and taxonomic classification.</title>
        <authorList>
            <person name="Goeker M."/>
        </authorList>
    </citation>
    <scope>NUCLEOTIDE SEQUENCE [LARGE SCALE GENOMIC DNA]</scope>
    <source>
        <strain evidence="2 3">DSM 25220</strain>
    </source>
</reference>
<sequence>MLHETISFGPVFVKASRLIILFYYYAHILLLLFITKGRAVIKSIKFHSWQCAFTQCSYFQI</sequence>
<keyword evidence="1" id="KW-0812">Transmembrane</keyword>
<keyword evidence="1" id="KW-1133">Transmembrane helix</keyword>
<protein>
    <submittedName>
        <fullName evidence="2">Uncharacterized protein</fullName>
    </submittedName>
</protein>
<feature type="transmembrane region" description="Helical" evidence="1">
    <location>
        <begin position="15"/>
        <end position="35"/>
    </location>
</feature>
<keyword evidence="3" id="KW-1185">Reference proteome</keyword>
<evidence type="ECO:0000313" key="3">
    <source>
        <dbReference type="Proteomes" id="UP000580891"/>
    </source>
</evidence>
<evidence type="ECO:0000313" key="2">
    <source>
        <dbReference type="EMBL" id="MBA2870405.1"/>
    </source>
</evidence>
<comment type="caution">
    <text evidence="2">The sequence shown here is derived from an EMBL/GenBank/DDBJ whole genome shotgun (WGS) entry which is preliminary data.</text>
</comment>
<evidence type="ECO:0000256" key="1">
    <source>
        <dbReference type="SAM" id="Phobius"/>
    </source>
</evidence>
<accession>A0A7V9YY10</accession>
<gene>
    <name evidence="2" type="ORF">HNQ85_000663</name>
</gene>